<dbReference type="PROSITE" id="PS51833">
    <property type="entry name" value="HDOD"/>
    <property type="match status" value="1"/>
</dbReference>
<dbReference type="PROSITE" id="PS51831">
    <property type="entry name" value="HD"/>
    <property type="match status" value="1"/>
</dbReference>
<evidence type="ECO:0000259" key="1">
    <source>
        <dbReference type="PROSITE" id="PS51831"/>
    </source>
</evidence>
<organism evidence="3 4">
    <name type="scientific">Desulfacinum hydrothermale DSM 13146</name>
    <dbReference type="NCBI Taxonomy" id="1121390"/>
    <lineage>
        <taxon>Bacteria</taxon>
        <taxon>Pseudomonadati</taxon>
        <taxon>Thermodesulfobacteriota</taxon>
        <taxon>Syntrophobacteria</taxon>
        <taxon>Syntrophobacterales</taxon>
        <taxon>Syntrophobacteraceae</taxon>
        <taxon>Desulfacinum</taxon>
    </lineage>
</organism>
<keyword evidence="4" id="KW-1185">Reference proteome</keyword>
<gene>
    <name evidence="3" type="ORF">SAMN02746041_01444</name>
</gene>
<dbReference type="InterPro" id="IPR013976">
    <property type="entry name" value="HDOD"/>
</dbReference>
<evidence type="ECO:0000259" key="2">
    <source>
        <dbReference type="PROSITE" id="PS51833"/>
    </source>
</evidence>
<reference evidence="3 4" key="1">
    <citation type="submission" date="2017-04" db="EMBL/GenBank/DDBJ databases">
        <authorList>
            <person name="Afonso C.L."/>
            <person name="Miller P.J."/>
            <person name="Scott M.A."/>
            <person name="Spackman E."/>
            <person name="Goraichik I."/>
            <person name="Dimitrov K.M."/>
            <person name="Suarez D.L."/>
            <person name="Swayne D.E."/>
        </authorList>
    </citation>
    <scope>NUCLEOTIDE SEQUENCE [LARGE SCALE GENOMIC DNA]</scope>
    <source>
        <strain evidence="3 4">DSM 13146</strain>
    </source>
</reference>
<dbReference type="PANTHER" id="PTHR33525">
    <property type="match status" value="1"/>
</dbReference>
<name>A0A1W1XEU4_9BACT</name>
<proteinExistence type="predicted"/>
<dbReference type="OrthoDB" id="9803649at2"/>
<evidence type="ECO:0000313" key="4">
    <source>
        <dbReference type="Proteomes" id="UP000192783"/>
    </source>
</evidence>
<dbReference type="SMART" id="SM00471">
    <property type="entry name" value="HDc"/>
    <property type="match status" value="1"/>
</dbReference>
<dbReference type="EMBL" id="FWXF01000006">
    <property type="protein sequence ID" value="SMC22430.1"/>
    <property type="molecule type" value="Genomic_DNA"/>
</dbReference>
<dbReference type="InterPro" id="IPR003607">
    <property type="entry name" value="HD/PDEase_dom"/>
</dbReference>
<evidence type="ECO:0000313" key="3">
    <source>
        <dbReference type="EMBL" id="SMC22430.1"/>
    </source>
</evidence>
<protein>
    <submittedName>
        <fullName evidence="3">HDIG domain-containing protein</fullName>
    </submittedName>
</protein>
<dbReference type="PANTHER" id="PTHR33525:SF3">
    <property type="entry name" value="RIBONUCLEASE Y"/>
    <property type="match status" value="1"/>
</dbReference>
<sequence>MANQADHSPKPLQDILKVAEELPPFPDVVQKVMPLVQRMAPVEEIEAVIRYDQVIAARVLALARSPHYARSNPVRSLKDAIVSLGQKALVEVILAACTARFQDGAVQGYDLREGELWEHSVGTALMADRIAERLGMKERLTVYTAGLLHDIGKTVLNRYVEDYLGKIIRAVKTERSTFLDAERNILGIDHQELGATIAKNWNFPGPVLAGIGFHHSPQDASENRRVAAVLYAANRMVAAMGIGAGVDGFLNPNQDEVFEELGIDARTIERLMADVFVALDETKQFLAD</sequence>
<dbReference type="RefSeq" id="WP_084057205.1">
    <property type="nucleotide sequence ID" value="NZ_FWXF01000006.1"/>
</dbReference>
<dbReference type="Gene3D" id="1.10.3210.10">
    <property type="entry name" value="Hypothetical protein af1432"/>
    <property type="match status" value="1"/>
</dbReference>
<dbReference type="InterPro" id="IPR006675">
    <property type="entry name" value="HDIG_dom"/>
</dbReference>
<dbReference type="SUPFAM" id="SSF109604">
    <property type="entry name" value="HD-domain/PDEase-like"/>
    <property type="match status" value="1"/>
</dbReference>
<accession>A0A1W1XEU4</accession>
<dbReference type="Pfam" id="PF08668">
    <property type="entry name" value="HDOD"/>
    <property type="match status" value="1"/>
</dbReference>
<dbReference type="InterPro" id="IPR052340">
    <property type="entry name" value="RNase_Y/CdgJ"/>
</dbReference>
<dbReference type="CDD" id="cd00077">
    <property type="entry name" value="HDc"/>
    <property type="match status" value="1"/>
</dbReference>
<feature type="domain" description="HDOD" evidence="2">
    <location>
        <begin position="22"/>
        <end position="217"/>
    </location>
</feature>
<dbReference type="STRING" id="1121390.SAMN02746041_01444"/>
<dbReference type="AlphaFoldDB" id="A0A1W1XEU4"/>
<dbReference type="InterPro" id="IPR006674">
    <property type="entry name" value="HD_domain"/>
</dbReference>
<dbReference type="NCBIfam" id="TIGR00277">
    <property type="entry name" value="HDIG"/>
    <property type="match status" value="1"/>
</dbReference>
<dbReference type="Proteomes" id="UP000192783">
    <property type="component" value="Unassembled WGS sequence"/>
</dbReference>
<feature type="domain" description="HD" evidence="1">
    <location>
        <begin position="116"/>
        <end position="239"/>
    </location>
</feature>